<dbReference type="WBParaSite" id="jg26132">
    <property type="protein sequence ID" value="jg26132"/>
    <property type="gene ID" value="jg26132"/>
</dbReference>
<name>A0A915E4L1_9BILA</name>
<organism evidence="1 2">
    <name type="scientific">Ditylenchus dipsaci</name>
    <dbReference type="NCBI Taxonomy" id="166011"/>
    <lineage>
        <taxon>Eukaryota</taxon>
        <taxon>Metazoa</taxon>
        <taxon>Ecdysozoa</taxon>
        <taxon>Nematoda</taxon>
        <taxon>Chromadorea</taxon>
        <taxon>Rhabditida</taxon>
        <taxon>Tylenchina</taxon>
        <taxon>Tylenchomorpha</taxon>
        <taxon>Sphaerularioidea</taxon>
        <taxon>Anguinidae</taxon>
        <taxon>Anguininae</taxon>
        <taxon>Ditylenchus</taxon>
    </lineage>
</organism>
<sequence length="176" mass="19603">MMSQWMPLTNALVKSFRQVKPAASAFAHEIVCFKCAQLRPIHCGNKYAIVIPAENEALVYAAKFLRLYGKNVALCRIIVDSQAGQLSVLDRGVRVFEREIGDLVLITAGKVHLRKCLKDLSDFGQTNIYVSESNVLSLNSEVVDLFSQSHHASADILLDVAENCRQIFSKMNFSVN</sequence>
<proteinExistence type="predicted"/>
<evidence type="ECO:0000313" key="2">
    <source>
        <dbReference type="WBParaSite" id="jg26132"/>
    </source>
</evidence>
<dbReference type="AlphaFoldDB" id="A0A915E4L1"/>
<protein>
    <submittedName>
        <fullName evidence="2">Uncharacterized protein</fullName>
    </submittedName>
</protein>
<accession>A0A915E4L1</accession>
<dbReference type="Proteomes" id="UP000887574">
    <property type="component" value="Unplaced"/>
</dbReference>
<dbReference type="Gene3D" id="3.30.70.870">
    <property type="entry name" value="Elongation Factor G (Translational Gtpase), domain 3"/>
    <property type="match status" value="1"/>
</dbReference>
<reference evidence="2" key="1">
    <citation type="submission" date="2022-11" db="UniProtKB">
        <authorList>
            <consortium name="WormBaseParasite"/>
        </authorList>
    </citation>
    <scope>IDENTIFICATION</scope>
</reference>
<keyword evidence="1" id="KW-1185">Reference proteome</keyword>
<evidence type="ECO:0000313" key="1">
    <source>
        <dbReference type="Proteomes" id="UP000887574"/>
    </source>
</evidence>